<dbReference type="Pfam" id="PF02311">
    <property type="entry name" value="AraC_binding"/>
    <property type="match status" value="1"/>
</dbReference>
<dbReference type="GO" id="GO:0043565">
    <property type="term" value="F:sequence-specific DNA binding"/>
    <property type="evidence" value="ECO:0007669"/>
    <property type="project" value="InterPro"/>
</dbReference>
<evidence type="ECO:0000256" key="2">
    <source>
        <dbReference type="ARBA" id="ARBA00023125"/>
    </source>
</evidence>
<dbReference type="SUPFAM" id="SSF51215">
    <property type="entry name" value="Regulatory protein AraC"/>
    <property type="match status" value="1"/>
</dbReference>
<dbReference type="Pfam" id="PF12833">
    <property type="entry name" value="HTH_18"/>
    <property type="match status" value="1"/>
</dbReference>
<feature type="domain" description="HTH araC/xylS-type" evidence="4">
    <location>
        <begin position="192"/>
        <end position="287"/>
    </location>
</feature>
<dbReference type="PROSITE" id="PS01124">
    <property type="entry name" value="HTH_ARAC_FAMILY_2"/>
    <property type="match status" value="1"/>
</dbReference>
<accession>A0A926DLU9</accession>
<dbReference type="SUPFAM" id="SSF46689">
    <property type="entry name" value="Homeodomain-like"/>
    <property type="match status" value="2"/>
</dbReference>
<evidence type="ECO:0000313" key="6">
    <source>
        <dbReference type="Proteomes" id="UP000611762"/>
    </source>
</evidence>
<dbReference type="InterPro" id="IPR003313">
    <property type="entry name" value="AraC-bd"/>
</dbReference>
<keyword evidence="1" id="KW-0805">Transcription regulation</keyword>
<dbReference type="SMART" id="SM00342">
    <property type="entry name" value="HTH_ARAC"/>
    <property type="match status" value="1"/>
</dbReference>
<dbReference type="InterPro" id="IPR018060">
    <property type="entry name" value="HTH_AraC"/>
</dbReference>
<dbReference type="PANTHER" id="PTHR43280:SF14">
    <property type="entry name" value="MELIBIOSE OPERON REGULATORY PROTEIN"/>
    <property type="match status" value="1"/>
</dbReference>
<dbReference type="GO" id="GO:0003700">
    <property type="term" value="F:DNA-binding transcription factor activity"/>
    <property type="evidence" value="ECO:0007669"/>
    <property type="project" value="InterPro"/>
</dbReference>
<sequence>MRFNEMSLGDGAGTSLLKVFHSSKVKTGKRAFWEHHHTACELSTICSGAGRYTVSGKEYAFHEGDVFLFGSHEVHCITDISPEFPFDLLNIQFEPRILWGGNGTFGVKLLQIFFHRSNLFENRIQRDNPATKQIRDKIFSLEKELAERKFGYEIKAKTLLFDMLLSLSRDYGYIDATGNREPVSADVLNQLEHAANFMDENLEQEITLEEIAKHAAMNKTYFSTMFKRFNGISPWDYITIKRVEKAVALIKTTSLSKLEIAQRCGFNSSSNFYKAFHKVTGHSPGEI</sequence>
<evidence type="ECO:0000256" key="1">
    <source>
        <dbReference type="ARBA" id="ARBA00023015"/>
    </source>
</evidence>
<name>A0A926DLU9_9FIRM</name>
<dbReference type="AlphaFoldDB" id="A0A926DLU9"/>
<evidence type="ECO:0000256" key="3">
    <source>
        <dbReference type="ARBA" id="ARBA00023163"/>
    </source>
</evidence>
<keyword evidence="6" id="KW-1185">Reference proteome</keyword>
<protein>
    <submittedName>
        <fullName evidence="5">Helix-turn-helix transcriptional regulator</fullName>
    </submittedName>
</protein>
<dbReference type="RefSeq" id="WP_249313405.1">
    <property type="nucleotide sequence ID" value="NZ_JACRSU010000003.1"/>
</dbReference>
<keyword evidence="2" id="KW-0238">DNA-binding</keyword>
<dbReference type="Gene3D" id="2.60.120.10">
    <property type="entry name" value="Jelly Rolls"/>
    <property type="match status" value="1"/>
</dbReference>
<keyword evidence="3" id="KW-0804">Transcription</keyword>
<evidence type="ECO:0000259" key="4">
    <source>
        <dbReference type="PROSITE" id="PS01124"/>
    </source>
</evidence>
<dbReference type="Proteomes" id="UP000611762">
    <property type="component" value="Unassembled WGS sequence"/>
</dbReference>
<reference evidence="5" key="1">
    <citation type="submission" date="2020-08" db="EMBL/GenBank/DDBJ databases">
        <title>Genome public.</title>
        <authorList>
            <person name="Liu C."/>
            <person name="Sun Q."/>
        </authorList>
    </citation>
    <scope>NUCLEOTIDE SEQUENCE</scope>
    <source>
        <strain evidence="5">H8</strain>
    </source>
</reference>
<dbReference type="EMBL" id="JACRSU010000003">
    <property type="protein sequence ID" value="MBC8541358.1"/>
    <property type="molecule type" value="Genomic_DNA"/>
</dbReference>
<organism evidence="5 6">
    <name type="scientific">Congzhengia minquanensis</name>
    <dbReference type="NCBI Taxonomy" id="2763657"/>
    <lineage>
        <taxon>Bacteria</taxon>
        <taxon>Bacillati</taxon>
        <taxon>Bacillota</taxon>
        <taxon>Clostridia</taxon>
        <taxon>Eubacteriales</taxon>
        <taxon>Oscillospiraceae</taxon>
        <taxon>Congzhengia</taxon>
    </lineage>
</organism>
<proteinExistence type="predicted"/>
<dbReference type="Gene3D" id="1.10.10.60">
    <property type="entry name" value="Homeodomain-like"/>
    <property type="match status" value="2"/>
</dbReference>
<dbReference type="PANTHER" id="PTHR43280">
    <property type="entry name" value="ARAC-FAMILY TRANSCRIPTIONAL REGULATOR"/>
    <property type="match status" value="1"/>
</dbReference>
<dbReference type="InterPro" id="IPR014710">
    <property type="entry name" value="RmlC-like_jellyroll"/>
</dbReference>
<gene>
    <name evidence="5" type="ORF">H8698_10255</name>
</gene>
<comment type="caution">
    <text evidence="5">The sequence shown here is derived from an EMBL/GenBank/DDBJ whole genome shotgun (WGS) entry which is preliminary data.</text>
</comment>
<evidence type="ECO:0000313" key="5">
    <source>
        <dbReference type="EMBL" id="MBC8541358.1"/>
    </source>
</evidence>
<dbReference type="InterPro" id="IPR037923">
    <property type="entry name" value="HTH-like"/>
</dbReference>
<dbReference type="InterPro" id="IPR009057">
    <property type="entry name" value="Homeodomain-like_sf"/>
</dbReference>